<evidence type="ECO:0000313" key="2">
    <source>
        <dbReference type="Proteomes" id="UP001374579"/>
    </source>
</evidence>
<protein>
    <submittedName>
        <fullName evidence="1">Uncharacterized protein</fullName>
    </submittedName>
</protein>
<dbReference type="AlphaFoldDB" id="A0AAN9GMG6"/>
<dbReference type="EMBL" id="JBAMIC010000001">
    <property type="protein sequence ID" value="KAK7114093.1"/>
    <property type="molecule type" value="Genomic_DNA"/>
</dbReference>
<name>A0AAN9GMG6_9CAEN</name>
<sequence>MGHFALFGTSGSATFGVYNVTLVTAFLDIGQFSKGAQDNKRDHLNYERWCLPYAKIVSPVVLYTDSAQFARYFLGVRRRLEHLTKVVRVDRSKLWSFSLRDKIAKIYSGHYPRFYPNTVNPDYTCMTHAKFDMLEDAITNDFFLSPYVAWMDVGYMRELPRKWKSSLHAVLPPADFNASTVLCGQRYAPKFWKPYWSVLVWNDNWVAGGFFLATRDVMGQFVRLYRRAVGVFLEKGYSQVEQQIIHAMYTRSGRNLVRPEVELQAVPGGWFHIGFRSMVVVNITEMSSD</sequence>
<dbReference type="Proteomes" id="UP001374579">
    <property type="component" value="Unassembled WGS sequence"/>
</dbReference>
<dbReference type="Pfam" id="PF09612">
    <property type="entry name" value="HtrL_YibB"/>
    <property type="match status" value="1"/>
</dbReference>
<keyword evidence="2" id="KW-1185">Reference proteome</keyword>
<dbReference type="InterPro" id="IPR011735">
    <property type="entry name" value="WlaTC/HtrL_glycosyltransf"/>
</dbReference>
<accession>A0AAN9GMG6</accession>
<comment type="caution">
    <text evidence="1">The sequence shown here is derived from an EMBL/GenBank/DDBJ whole genome shotgun (WGS) entry which is preliminary data.</text>
</comment>
<reference evidence="1 2" key="1">
    <citation type="submission" date="2024-02" db="EMBL/GenBank/DDBJ databases">
        <title>Chromosome-scale genome assembly of the rough periwinkle Littorina saxatilis.</title>
        <authorList>
            <person name="De Jode A."/>
            <person name="Faria R."/>
            <person name="Formenti G."/>
            <person name="Sims Y."/>
            <person name="Smith T.P."/>
            <person name="Tracey A."/>
            <person name="Wood J.M.D."/>
            <person name="Zagrodzka Z.B."/>
            <person name="Johannesson K."/>
            <person name="Butlin R.K."/>
            <person name="Leder E.H."/>
        </authorList>
    </citation>
    <scope>NUCLEOTIDE SEQUENCE [LARGE SCALE GENOMIC DNA]</scope>
    <source>
        <strain evidence="1">Snail1</strain>
        <tissue evidence="1">Muscle</tissue>
    </source>
</reference>
<proteinExistence type="predicted"/>
<gene>
    <name evidence="1" type="ORF">V1264_000214</name>
</gene>
<organism evidence="1 2">
    <name type="scientific">Littorina saxatilis</name>
    <dbReference type="NCBI Taxonomy" id="31220"/>
    <lineage>
        <taxon>Eukaryota</taxon>
        <taxon>Metazoa</taxon>
        <taxon>Spiralia</taxon>
        <taxon>Lophotrochozoa</taxon>
        <taxon>Mollusca</taxon>
        <taxon>Gastropoda</taxon>
        <taxon>Caenogastropoda</taxon>
        <taxon>Littorinimorpha</taxon>
        <taxon>Littorinoidea</taxon>
        <taxon>Littorinidae</taxon>
        <taxon>Littorina</taxon>
    </lineage>
</organism>
<evidence type="ECO:0000313" key="1">
    <source>
        <dbReference type="EMBL" id="KAK7114093.1"/>
    </source>
</evidence>